<gene>
    <name evidence="6 7" type="primary">hslO</name>
    <name evidence="7" type="ORF">AAF454_14000</name>
</gene>
<dbReference type="Proteomes" id="UP001398420">
    <property type="component" value="Unassembled WGS sequence"/>
</dbReference>
<dbReference type="Pfam" id="PF01430">
    <property type="entry name" value="HSP33"/>
    <property type="match status" value="1"/>
</dbReference>
<reference evidence="7 8" key="1">
    <citation type="submission" date="2024-04" db="EMBL/GenBank/DDBJ databases">
        <authorList>
            <person name="Wu Y.S."/>
            <person name="Zhang L."/>
        </authorList>
    </citation>
    <scope>NUCLEOTIDE SEQUENCE [LARGE SCALE GENOMIC DNA]</scope>
    <source>
        <strain evidence="7 8">KG-01</strain>
    </source>
</reference>
<dbReference type="SUPFAM" id="SSF64397">
    <property type="entry name" value="Hsp33 domain"/>
    <property type="match status" value="1"/>
</dbReference>
<sequence>MSDYLVRAIGFNGSVRAFAVSSTETVGEAQRRHDTWPTASAALGRTMTAGVMMGAMQKGDDQLTIKVQGDGPIGAIIVDANAKGEVRGYAMNPHVDFELNQFGKLDVRRAVGTQGSLSVVKDAGLRDYFTGQVELVSGELGEDFAYYFTKSEQTPSAVGLGVLVNPDYTIKAAGGFIVQVMPGVDDETITQIEEALSKIEPVSKMIEKGFTPEEILEAVLGKEHVEILDRQDVTFSCNCSKDRFSNALIGLGEEELQAMIDEDHGAEAECHFCMEKYSYSEDELRDIIEEVRAQK</sequence>
<keyword evidence="5 6" id="KW-0676">Redox-active center</keyword>
<dbReference type="Gene3D" id="3.90.1280.10">
    <property type="entry name" value="HSP33 redox switch-like"/>
    <property type="match status" value="1"/>
</dbReference>
<dbReference type="SUPFAM" id="SSF118352">
    <property type="entry name" value="HSP33 redox switch-like"/>
    <property type="match status" value="1"/>
</dbReference>
<dbReference type="EMBL" id="JBCEWA010000014">
    <property type="protein sequence ID" value="MEL5989520.1"/>
    <property type="molecule type" value="Genomic_DNA"/>
</dbReference>
<evidence type="ECO:0000256" key="1">
    <source>
        <dbReference type="ARBA" id="ARBA00022490"/>
    </source>
</evidence>
<comment type="function">
    <text evidence="6">Redox regulated molecular chaperone. Protects both thermally unfolding and oxidatively damaged proteins from irreversible aggregation. Plays an important role in the bacterial defense system toward oxidative stress.</text>
</comment>
<dbReference type="RefSeq" id="WP_068456699.1">
    <property type="nucleotide sequence ID" value="NZ_CP147847.1"/>
</dbReference>
<comment type="similarity">
    <text evidence="6">Belongs to the HSP33 family.</text>
</comment>
<comment type="PTM">
    <text evidence="6">Under oxidizing conditions two disulfide bonds are formed involving the reactive cysteines. Under reducing conditions zinc is bound to the reactive cysteines and the protein is inactive.</text>
</comment>
<keyword evidence="2 6" id="KW-0862">Zinc</keyword>
<keyword evidence="4 6" id="KW-0143">Chaperone</keyword>
<accession>A0ABU9LNG6</accession>
<comment type="subcellular location">
    <subcellularLocation>
        <location evidence="6">Cytoplasm</location>
    </subcellularLocation>
</comment>
<comment type="caution">
    <text evidence="7">The sequence shown here is derived from an EMBL/GenBank/DDBJ whole genome shotgun (WGS) entry which is preliminary data.</text>
</comment>
<evidence type="ECO:0000256" key="6">
    <source>
        <dbReference type="HAMAP-Rule" id="MF_00117"/>
    </source>
</evidence>
<evidence type="ECO:0000256" key="2">
    <source>
        <dbReference type="ARBA" id="ARBA00022833"/>
    </source>
</evidence>
<dbReference type="PANTHER" id="PTHR30111:SF1">
    <property type="entry name" value="33 KDA CHAPERONIN"/>
    <property type="match status" value="1"/>
</dbReference>
<dbReference type="HAMAP" id="MF_00117">
    <property type="entry name" value="HslO"/>
    <property type="match status" value="1"/>
</dbReference>
<keyword evidence="3 6" id="KW-1015">Disulfide bond</keyword>
<keyword evidence="1 6" id="KW-0963">Cytoplasm</keyword>
<name>A0ABU9LNG6_9BACL</name>
<dbReference type="NCBIfam" id="NF001033">
    <property type="entry name" value="PRK00114.1"/>
    <property type="match status" value="1"/>
</dbReference>
<dbReference type="CDD" id="cd00498">
    <property type="entry name" value="Hsp33"/>
    <property type="match status" value="1"/>
</dbReference>
<evidence type="ECO:0000256" key="4">
    <source>
        <dbReference type="ARBA" id="ARBA00023186"/>
    </source>
</evidence>
<dbReference type="Gene3D" id="3.55.30.10">
    <property type="entry name" value="Hsp33 domain"/>
    <property type="match status" value="1"/>
</dbReference>
<evidence type="ECO:0000256" key="5">
    <source>
        <dbReference type="ARBA" id="ARBA00023284"/>
    </source>
</evidence>
<proteinExistence type="inferred from homology"/>
<feature type="disulfide bond" description="Redox-active" evidence="6">
    <location>
        <begin position="237"/>
        <end position="239"/>
    </location>
</feature>
<dbReference type="PANTHER" id="PTHR30111">
    <property type="entry name" value="33 KDA CHAPERONIN"/>
    <property type="match status" value="1"/>
</dbReference>
<evidence type="ECO:0000313" key="7">
    <source>
        <dbReference type="EMBL" id="MEL5989520.1"/>
    </source>
</evidence>
<dbReference type="PIRSF" id="PIRSF005261">
    <property type="entry name" value="Heat_shock_Hsp33"/>
    <property type="match status" value="1"/>
</dbReference>
<evidence type="ECO:0000256" key="3">
    <source>
        <dbReference type="ARBA" id="ARBA00023157"/>
    </source>
</evidence>
<feature type="disulfide bond" description="Redox-active" evidence="6">
    <location>
        <begin position="270"/>
        <end position="273"/>
    </location>
</feature>
<protein>
    <recommendedName>
        <fullName evidence="6">33 kDa chaperonin</fullName>
    </recommendedName>
    <alternativeName>
        <fullName evidence="6">Heat shock protein 33 homolog</fullName>
        <shortName evidence="6">HSP33</shortName>
    </alternativeName>
</protein>
<organism evidence="7 8">
    <name type="scientific">Kurthia gibsonii</name>
    <dbReference type="NCBI Taxonomy" id="33946"/>
    <lineage>
        <taxon>Bacteria</taxon>
        <taxon>Bacillati</taxon>
        <taxon>Bacillota</taxon>
        <taxon>Bacilli</taxon>
        <taxon>Bacillales</taxon>
        <taxon>Caryophanaceae</taxon>
        <taxon>Kurthia</taxon>
    </lineage>
</organism>
<evidence type="ECO:0000313" key="8">
    <source>
        <dbReference type="Proteomes" id="UP001398420"/>
    </source>
</evidence>
<dbReference type="InterPro" id="IPR016154">
    <property type="entry name" value="Heat_shock_Hsp33_C"/>
</dbReference>
<keyword evidence="8" id="KW-1185">Reference proteome</keyword>
<dbReference type="InterPro" id="IPR000397">
    <property type="entry name" value="Heat_shock_Hsp33"/>
</dbReference>
<dbReference type="InterPro" id="IPR016153">
    <property type="entry name" value="Heat_shock_Hsp33_N"/>
</dbReference>